<keyword evidence="3" id="KW-0378">Hydrolase</keyword>
<dbReference type="InterPro" id="IPR014001">
    <property type="entry name" value="Helicase_ATP-bd"/>
</dbReference>
<dbReference type="Pfam" id="PF00271">
    <property type="entry name" value="Helicase_C"/>
    <property type="match status" value="1"/>
</dbReference>
<accession>A0A5S6QDE7</accession>
<dbReference type="InterPro" id="IPR007502">
    <property type="entry name" value="Helicase-assoc_dom"/>
</dbReference>
<keyword evidence="2" id="KW-0547">Nucleotide-binding</keyword>
<dbReference type="EC" id="3.6.4.13" evidence="1"/>
<name>A0A5S6QDE7_TRIMR</name>
<dbReference type="PROSITE" id="PS51194">
    <property type="entry name" value="HELICASE_CTER"/>
    <property type="match status" value="1"/>
</dbReference>
<dbReference type="SMART" id="SM00490">
    <property type="entry name" value="HELICc"/>
    <property type="match status" value="1"/>
</dbReference>
<dbReference type="STRING" id="70415.A0A5S6QDE7"/>
<dbReference type="WBParaSite" id="TMUE_1000005391.3">
    <property type="protein sequence ID" value="TMUE_1000005391.3"/>
    <property type="gene ID" value="WBGene00289612"/>
</dbReference>
<dbReference type="InterPro" id="IPR048333">
    <property type="entry name" value="HA2_WH"/>
</dbReference>
<dbReference type="SMART" id="SM00847">
    <property type="entry name" value="HA2"/>
    <property type="match status" value="1"/>
</dbReference>
<dbReference type="GO" id="GO:0003725">
    <property type="term" value="F:double-stranded RNA binding"/>
    <property type="evidence" value="ECO:0007669"/>
    <property type="project" value="TreeGrafter"/>
</dbReference>
<dbReference type="Gene3D" id="3.40.50.300">
    <property type="entry name" value="P-loop containing nucleotide triphosphate hydrolases"/>
    <property type="match status" value="2"/>
</dbReference>
<sequence>MDFPQFGMDNSAKLPIRLHQDSLLPFMTSHNTVILIGETGCGKSTQVPQMLYESSLHCDMVIGITQPRRVAAISLAMRVASEMRLCLGYEVGYSVRFDEVASDHTRIFYLTEGMLIREAMYGLLLERYSVILLDEVHERTLQTDVLFGVVKTAQKFRAHLRMPPLKVVIMSATMDVDHISNYFDNAPVVYCEGRSHPIRLFYLNSSGDDYFANCITAIFQVHRTKPLDGDILVFMTGQEEIDMAVRKCREALRLIGTEDVVVLPFYATLTPYEQMKVFKVKNGKGRRIIIATNIAETSLTIPNVRYVVDSGKVKMRVYDSSKGVDMFRVVNASKAQMDQRAGRAGRESPGECYRIFTEDHYLSSHEFAEPEIKRCSLSTVLLQLLVMGVNDASKFDFIDRPSEEGIQAASVILYKLGAVTLASDGHLQLTKLGKTMAAFPVDPKFSRSIIAGGSLQCSEEVISIVAMLSTGNFFTGSASSEAVQRQRVKFFSPEGDLIRMLALYNGFASVKESDAKTWCLVNFVNYRHLAMARKIRSQLRNNCQALRIPLISCKGNYDSVCRALCYGFFMQAAVLDPAAGNMSYKVLTSGLQAKIHPSSCLHGHKPSCVLFNELTFTTQLYMRDVTAISQECLNELCSSASENCPA</sequence>
<dbReference type="Pfam" id="PF21010">
    <property type="entry name" value="HA2_C"/>
    <property type="match status" value="1"/>
</dbReference>
<dbReference type="GO" id="GO:0045943">
    <property type="term" value="P:positive regulation of transcription by RNA polymerase I"/>
    <property type="evidence" value="ECO:0007669"/>
    <property type="project" value="TreeGrafter"/>
</dbReference>
<comment type="catalytic activity">
    <reaction evidence="6">
        <text>ATP + H2O = ADP + phosphate + H(+)</text>
        <dbReference type="Rhea" id="RHEA:13065"/>
        <dbReference type="ChEBI" id="CHEBI:15377"/>
        <dbReference type="ChEBI" id="CHEBI:15378"/>
        <dbReference type="ChEBI" id="CHEBI:30616"/>
        <dbReference type="ChEBI" id="CHEBI:43474"/>
        <dbReference type="ChEBI" id="CHEBI:456216"/>
        <dbReference type="EC" id="3.6.4.13"/>
    </reaction>
</comment>
<dbReference type="Pfam" id="PF07717">
    <property type="entry name" value="OB_NTP_bind"/>
    <property type="match status" value="1"/>
</dbReference>
<dbReference type="GO" id="GO:0003724">
    <property type="term" value="F:RNA helicase activity"/>
    <property type="evidence" value="ECO:0007669"/>
    <property type="project" value="UniProtKB-EC"/>
</dbReference>
<evidence type="ECO:0000256" key="3">
    <source>
        <dbReference type="ARBA" id="ARBA00022801"/>
    </source>
</evidence>
<evidence type="ECO:0000313" key="9">
    <source>
        <dbReference type="Proteomes" id="UP000046395"/>
    </source>
</evidence>
<evidence type="ECO:0000256" key="1">
    <source>
        <dbReference type="ARBA" id="ARBA00012552"/>
    </source>
</evidence>
<dbReference type="InterPro" id="IPR027417">
    <property type="entry name" value="P-loop_NTPase"/>
</dbReference>
<dbReference type="InterPro" id="IPR011709">
    <property type="entry name" value="DEAD-box_helicase_OB_fold"/>
</dbReference>
<dbReference type="Pfam" id="PF04408">
    <property type="entry name" value="WHD_HA2"/>
    <property type="match status" value="1"/>
</dbReference>
<dbReference type="PANTHER" id="PTHR18934:SF118">
    <property type="entry name" value="ATP-DEPENDENT RNA HELICASE DHX33"/>
    <property type="match status" value="1"/>
</dbReference>
<dbReference type="SMART" id="SM00487">
    <property type="entry name" value="DEXDc"/>
    <property type="match status" value="1"/>
</dbReference>
<feature type="domain" description="Helicase C-terminal" evidence="8">
    <location>
        <begin position="214"/>
        <end position="388"/>
    </location>
</feature>
<keyword evidence="5" id="KW-0067">ATP-binding</keyword>
<dbReference type="Gene3D" id="1.20.120.1080">
    <property type="match status" value="1"/>
</dbReference>
<dbReference type="InterPro" id="IPR002464">
    <property type="entry name" value="DNA/RNA_helicase_DEAH_CS"/>
</dbReference>
<dbReference type="InterPro" id="IPR001650">
    <property type="entry name" value="Helicase_C-like"/>
</dbReference>
<dbReference type="CDD" id="cd18791">
    <property type="entry name" value="SF2_C_RHA"/>
    <property type="match status" value="1"/>
</dbReference>
<dbReference type="GO" id="GO:0005730">
    <property type="term" value="C:nucleolus"/>
    <property type="evidence" value="ECO:0007669"/>
    <property type="project" value="TreeGrafter"/>
</dbReference>
<dbReference type="WBParaSite" id="TMUE_1000005391.2">
    <property type="protein sequence ID" value="TMUE_1000005391.2"/>
    <property type="gene ID" value="WBGene00289612"/>
</dbReference>
<evidence type="ECO:0000313" key="10">
    <source>
        <dbReference type="WBParaSite" id="TMUE_1000005391.1"/>
    </source>
</evidence>
<dbReference type="GO" id="GO:0005524">
    <property type="term" value="F:ATP binding"/>
    <property type="evidence" value="ECO:0007669"/>
    <property type="project" value="UniProtKB-KW"/>
</dbReference>
<reference evidence="9" key="2">
    <citation type="submission" date="2014-03" db="EMBL/GenBank/DDBJ databases">
        <title>The whipworm genome and dual-species transcriptomics of an intimate host-pathogen interaction.</title>
        <authorList>
            <person name="Foth B.J."/>
            <person name="Tsai I.J."/>
            <person name="Reid A.J."/>
            <person name="Bancroft A.J."/>
            <person name="Nichol S."/>
            <person name="Tracey A."/>
            <person name="Holroyd N."/>
            <person name="Cotton J.A."/>
            <person name="Stanley E.J."/>
            <person name="Zarowiecki M."/>
            <person name="Liu J.Z."/>
            <person name="Huckvale T."/>
            <person name="Cooper P.J."/>
            <person name="Grencis R.K."/>
            <person name="Berriman M."/>
        </authorList>
    </citation>
    <scope>NUCLEOTIDE SEQUENCE [LARGE SCALE GENOMIC DNA]</scope>
    <source>
        <strain evidence="9">Edinburgh</strain>
    </source>
</reference>
<evidence type="ECO:0000256" key="5">
    <source>
        <dbReference type="ARBA" id="ARBA00022840"/>
    </source>
</evidence>
<proteinExistence type="predicted"/>
<dbReference type="PROSITE" id="PS00690">
    <property type="entry name" value="DEAH_ATP_HELICASE"/>
    <property type="match status" value="1"/>
</dbReference>
<dbReference type="SUPFAM" id="SSF52540">
    <property type="entry name" value="P-loop containing nucleoside triphosphate hydrolases"/>
    <property type="match status" value="1"/>
</dbReference>
<dbReference type="WBParaSite" id="TMUE_1000005391.4">
    <property type="protein sequence ID" value="TMUE_1000005391.4"/>
    <property type="gene ID" value="WBGene00289612"/>
</dbReference>
<keyword evidence="4" id="KW-0347">Helicase</keyword>
<evidence type="ECO:0000256" key="2">
    <source>
        <dbReference type="ARBA" id="ARBA00022741"/>
    </source>
</evidence>
<dbReference type="PROSITE" id="PS51192">
    <property type="entry name" value="HELICASE_ATP_BIND_1"/>
    <property type="match status" value="1"/>
</dbReference>
<reference evidence="10" key="3">
    <citation type="submission" date="2019-12" db="UniProtKB">
        <authorList>
            <consortium name="WormBaseParasite"/>
        </authorList>
    </citation>
    <scope>IDENTIFICATION</scope>
</reference>
<dbReference type="WBParaSite" id="TMUE_1000005391.1">
    <property type="protein sequence ID" value="TMUE_1000005391.1"/>
    <property type="gene ID" value="WBGene00289612"/>
</dbReference>
<dbReference type="GO" id="GO:0016787">
    <property type="term" value="F:hydrolase activity"/>
    <property type="evidence" value="ECO:0007669"/>
    <property type="project" value="UniProtKB-KW"/>
</dbReference>
<dbReference type="Proteomes" id="UP000046395">
    <property type="component" value="Unassembled WGS sequence"/>
</dbReference>
<reference evidence="9" key="1">
    <citation type="submission" date="2013-11" db="EMBL/GenBank/DDBJ databases">
        <authorList>
            <person name="Aslett M."/>
        </authorList>
    </citation>
    <scope>NUCLEOTIDE SEQUENCE [LARGE SCALE GENOMIC DNA]</scope>
    <source>
        <strain evidence="9">Edinburgh</strain>
    </source>
</reference>
<protein>
    <recommendedName>
        <fullName evidence="1">RNA helicase</fullName>
        <ecNumber evidence="1">3.6.4.13</ecNumber>
    </recommendedName>
</protein>
<evidence type="ECO:0000256" key="6">
    <source>
        <dbReference type="ARBA" id="ARBA00047984"/>
    </source>
</evidence>
<evidence type="ECO:0000256" key="4">
    <source>
        <dbReference type="ARBA" id="ARBA00022806"/>
    </source>
</evidence>
<evidence type="ECO:0000259" key="7">
    <source>
        <dbReference type="PROSITE" id="PS51192"/>
    </source>
</evidence>
<dbReference type="AlphaFoldDB" id="A0A5S6QDE7"/>
<keyword evidence="9" id="KW-1185">Reference proteome</keyword>
<dbReference type="PANTHER" id="PTHR18934">
    <property type="entry name" value="ATP-DEPENDENT RNA HELICASE"/>
    <property type="match status" value="1"/>
</dbReference>
<organism evidence="9 10">
    <name type="scientific">Trichuris muris</name>
    <name type="common">Mouse whipworm</name>
    <dbReference type="NCBI Taxonomy" id="70415"/>
    <lineage>
        <taxon>Eukaryota</taxon>
        <taxon>Metazoa</taxon>
        <taxon>Ecdysozoa</taxon>
        <taxon>Nematoda</taxon>
        <taxon>Enoplea</taxon>
        <taxon>Dorylaimia</taxon>
        <taxon>Trichinellida</taxon>
        <taxon>Trichuridae</taxon>
        <taxon>Trichuris</taxon>
    </lineage>
</organism>
<evidence type="ECO:0000259" key="8">
    <source>
        <dbReference type="PROSITE" id="PS51194"/>
    </source>
</evidence>
<feature type="domain" description="Helicase ATP-binding" evidence="7">
    <location>
        <begin position="24"/>
        <end position="192"/>
    </location>
</feature>